<sequence>MSCKLLNELNILYWLKFWFYVQGQVLPKVKKYNDMSGVKVLAILSVLPLLCAAGGDSYHNVHSHEHAKRQGKNIEGKEVAHLFRRSGTCEFPNGDGMVAVQTSGSNAGWAMHNDQQCSYGSWCPYACEPGQLMNQWDPEVTSYTYPGSQYGGLYCDESGNLQKKRSGGYCYDGKGTVVASNKAGSGVAFCQTVLPGNEEMMIPTMVDGGSQETLAVPGTEYWAGTAAHYYINPPGTSVSDGCQWGSSSKAIGNWAPYVAGANMDDSQNTYVKIGWNPVYLESGSSFKSTKPSYGVKITCDDESNCVGLPCSIDPSKQDVNGVESNQPSTGDGAAFCVVTAKNGAKANIEVFESGSSSQKKREHHVHKENFQTKTEFKTVTIKV</sequence>
<proteinExistence type="inferred from homology"/>
<dbReference type="Pfam" id="PF03856">
    <property type="entry name" value="SUN"/>
    <property type="match status" value="1"/>
</dbReference>
<dbReference type="InterPro" id="IPR053088">
    <property type="entry name" value="Beta-glucosidase/SUN-like"/>
</dbReference>
<accession>A0A0A8LCA3</accession>
<dbReference type="InterPro" id="IPR005556">
    <property type="entry name" value="SUN"/>
</dbReference>
<dbReference type="AlphaFoldDB" id="A0A0A8LCA3"/>
<organism evidence="2 3">
    <name type="scientific">Kluyveromyces dobzhanskii CBS 2104</name>
    <dbReference type="NCBI Taxonomy" id="1427455"/>
    <lineage>
        <taxon>Eukaryota</taxon>
        <taxon>Fungi</taxon>
        <taxon>Dikarya</taxon>
        <taxon>Ascomycota</taxon>
        <taxon>Saccharomycotina</taxon>
        <taxon>Saccharomycetes</taxon>
        <taxon>Saccharomycetales</taxon>
        <taxon>Saccharomycetaceae</taxon>
        <taxon>Kluyveromyces</taxon>
    </lineage>
</organism>
<evidence type="ECO:0000256" key="1">
    <source>
        <dbReference type="ARBA" id="ARBA00010579"/>
    </source>
</evidence>
<dbReference type="OrthoDB" id="5554151at2759"/>
<dbReference type="Proteomes" id="UP000031516">
    <property type="component" value="Unassembled WGS sequence"/>
</dbReference>
<keyword evidence="3" id="KW-1185">Reference proteome</keyword>
<dbReference type="PANTHER" id="PTHR31654">
    <property type="entry name" value="SECRETED BETA-GLUCOSIDASE ADG3-RELATED"/>
    <property type="match status" value="1"/>
</dbReference>
<name>A0A0A8LCA3_9SACH</name>
<evidence type="ECO:0000313" key="3">
    <source>
        <dbReference type="Proteomes" id="UP000031516"/>
    </source>
</evidence>
<evidence type="ECO:0000313" key="2">
    <source>
        <dbReference type="EMBL" id="CDO95728.1"/>
    </source>
</evidence>
<dbReference type="EMBL" id="CCBQ010000045">
    <property type="protein sequence ID" value="CDO95728.1"/>
    <property type="molecule type" value="Genomic_DNA"/>
</dbReference>
<comment type="caution">
    <text evidence="2">The sequence shown here is derived from an EMBL/GenBank/DDBJ whole genome shotgun (WGS) entry which is preliminary data.</text>
</comment>
<dbReference type="PANTHER" id="PTHR31654:SF0">
    <property type="entry name" value="SECRETED BETA-GLUCOSIDASE ADG3-RELATED"/>
    <property type="match status" value="1"/>
</dbReference>
<gene>
    <name evidence="2" type="ORF">KLDO_g3959</name>
</gene>
<reference evidence="2 3" key="1">
    <citation type="submission" date="2014-03" db="EMBL/GenBank/DDBJ databases">
        <title>The genome of Kluyveromyces dobzhanskii.</title>
        <authorList>
            <person name="Nystedt B."/>
            <person name="Astrom S."/>
        </authorList>
    </citation>
    <scope>NUCLEOTIDE SEQUENCE [LARGE SCALE GENOMIC DNA]</scope>
    <source>
        <strain evidence="2 3">CBS 2104</strain>
    </source>
</reference>
<comment type="similarity">
    <text evidence="1">Belongs to the SUN family.</text>
</comment>
<protein>
    <submittedName>
        <fullName evidence="2">WGS project CCBQ000000000 data, contig 00015</fullName>
    </submittedName>
</protein>